<reference evidence="1 2" key="1">
    <citation type="journal article" date="2018" name="Sci. Rep.">
        <title>Genomic signatures of local adaptation to the degree of environmental predictability in rotifers.</title>
        <authorList>
            <person name="Franch-Gras L."/>
            <person name="Hahn C."/>
            <person name="Garcia-Roger E.M."/>
            <person name="Carmona M.J."/>
            <person name="Serra M."/>
            <person name="Gomez A."/>
        </authorList>
    </citation>
    <scope>NUCLEOTIDE SEQUENCE [LARGE SCALE GENOMIC DNA]</scope>
    <source>
        <strain evidence="1">HYR1</strain>
    </source>
</reference>
<proteinExistence type="predicted"/>
<dbReference type="EMBL" id="REGN01001010">
    <property type="protein sequence ID" value="RNA37656.1"/>
    <property type="molecule type" value="Genomic_DNA"/>
</dbReference>
<keyword evidence="2" id="KW-1185">Reference proteome</keyword>
<protein>
    <submittedName>
        <fullName evidence="1">Uncharacterized protein</fullName>
    </submittedName>
</protein>
<evidence type="ECO:0000313" key="2">
    <source>
        <dbReference type="Proteomes" id="UP000276133"/>
    </source>
</evidence>
<dbReference type="Proteomes" id="UP000276133">
    <property type="component" value="Unassembled WGS sequence"/>
</dbReference>
<organism evidence="1 2">
    <name type="scientific">Brachionus plicatilis</name>
    <name type="common">Marine rotifer</name>
    <name type="synonym">Brachionus muelleri</name>
    <dbReference type="NCBI Taxonomy" id="10195"/>
    <lineage>
        <taxon>Eukaryota</taxon>
        <taxon>Metazoa</taxon>
        <taxon>Spiralia</taxon>
        <taxon>Gnathifera</taxon>
        <taxon>Rotifera</taxon>
        <taxon>Eurotatoria</taxon>
        <taxon>Monogononta</taxon>
        <taxon>Pseudotrocha</taxon>
        <taxon>Ploima</taxon>
        <taxon>Brachionidae</taxon>
        <taxon>Brachionus</taxon>
    </lineage>
</organism>
<evidence type="ECO:0000313" key="1">
    <source>
        <dbReference type="EMBL" id="RNA37656.1"/>
    </source>
</evidence>
<name>A0A3M7SPJ3_BRAPC</name>
<comment type="caution">
    <text evidence="1">The sequence shown here is derived from an EMBL/GenBank/DDBJ whole genome shotgun (WGS) entry which is preliminary data.</text>
</comment>
<gene>
    <name evidence="1" type="ORF">BpHYR1_027000</name>
</gene>
<sequence length="100" mass="12206">MNHTIRACDCDNRSRNCHYVPDFINLNDFLSGLSWYVILQLLFSFLKKSKFLCLILWFLIYFEKRHFAEMLHIISRLLQLIYFLRKSVKSAFEFRLVTYE</sequence>
<accession>A0A3M7SPJ3</accession>
<dbReference type="AlphaFoldDB" id="A0A3M7SPJ3"/>